<dbReference type="Proteomes" id="UP000245699">
    <property type="component" value="Unassembled WGS sequence"/>
</dbReference>
<keyword evidence="1" id="KW-0175">Coiled coil</keyword>
<dbReference type="EMBL" id="MBFT01000082">
    <property type="protein sequence ID" value="PVU98349.1"/>
    <property type="molecule type" value="Genomic_DNA"/>
</dbReference>
<evidence type="ECO:0000313" key="3">
    <source>
        <dbReference type="Proteomes" id="UP000245699"/>
    </source>
</evidence>
<proteinExistence type="predicted"/>
<keyword evidence="3" id="KW-1185">Reference proteome</keyword>
<feature type="coiled-coil region" evidence="1">
    <location>
        <begin position="3"/>
        <end position="37"/>
    </location>
</feature>
<evidence type="ECO:0000313" key="2">
    <source>
        <dbReference type="EMBL" id="PVU98349.1"/>
    </source>
</evidence>
<dbReference type="AlphaFoldDB" id="A0A2T9Z1B0"/>
<name>A0A2T9Z1B0_9FUNG</name>
<comment type="caution">
    <text evidence="2">The sequence shown here is derived from an EMBL/GenBank/DDBJ whole genome shotgun (WGS) entry which is preliminary data.</text>
</comment>
<organism evidence="2 3">
    <name type="scientific">Furculomyces boomerangus</name>
    <dbReference type="NCBI Taxonomy" id="61424"/>
    <lineage>
        <taxon>Eukaryota</taxon>
        <taxon>Fungi</taxon>
        <taxon>Fungi incertae sedis</taxon>
        <taxon>Zoopagomycota</taxon>
        <taxon>Kickxellomycotina</taxon>
        <taxon>Harpellomycetes</taxon>
        <taxon>Harpellales</taxon>
        <taxon>Harpellaceae</taxon>
        <taxon>Furculomyces</taxon>
    </lineage>
</organism>
<evidence type="ECO:0000256" key="1">
    <source>
        <dbReference type="SAM" id="Coils"/>
    </source>
</evidence>
<protein>
    <submittedName>
        <fullName evidence="2">Uncharacterized protein</fullName>
    </submittedName>
</protein>
<dbReference type="Gene3D" id="1.20.5.170">
    <property type="match status" value="1"/>
</dbReference>
<accession>A0A2T9Z1B0</accession>
<sequence length="55" mass="6498">MDNKESNARKQELLKKLQETVKQYDEAAKKNQKIKQQHTVLKSYVENLMTSSVFQ</sequence>
<gene>
    <name evidence="2" type="ORF">BB559_001633</name>
</gene>
<reference evidence="2 3" key="1">
    <citation type="journal article" date="2018" name="MBio">
        <title>Comparative Genomics Reveals the Core Gene Toolbox for the Fungus-Insect Symbiosis.</title>
        <authorList>
            <person name="Wang Y."/>
            <person name="Stata M."/>
            <person name="Wang W."/>
            <person name="Stajich J.E."/>
            <person name="White M.M."/>
            <person name="Moncalvo J.M."/>
        </authorList>
    </citation>
    <scope>NUCLEOTIDE SEQUENCE [LARGE SCALE GENOMIC DNA]</scope>
    <source>
        <strain evidence="2 3">AUS-77-4</strain>
    </source>
</reference>